<dbReference type="EMBL" id="CAUEEQ010064656">
    <property type="protein sequence ID" value="CAJ0965010.1"/>
    <property type="molecule type" value="Genomic_DNA"/>
</dbReference>
<comment type="caution">
    <text evidence="3">The sequence shown here is derived from an EMBL/GenBank/DDBJ whole genome shotgun (WGS) entry which is preliminary data.</text>
</comment>
<evidence type="ECO:0000313" key="3">
    <source>
        <dbReference type="EMBL" id="CAJ0965010.1"/>
    </source>
</evidence>
<feature type="region of interest" description="Disordered" evidence="1">
    <location>
        <begin position="50"/>
        <end position="82"/>
    </location>
</feature>
<feature type="region of interest" description="Disordered" evidence="1">
    <location>
        <begin position="603"/>
        <end position="632"/>
    </location>
</feature>
<feature type="compositionally biased region" description="Basic and acidic residues" evidence="1">
    <location>
        <begin position="616"/>
        <end position="632"/>
    </location>
</feature>
<dbReference type="SUPFAM" id="SSF52540">
    <property type="entry name" value="P-loop containing nucleoside triphosphate hydrolases"/>
    <property type="match status" value="1"/>
</dbReference>
<evidence type="ECO:0000259" key="2">
    <source>
        <dbReference type="SMART" id="SM00382"/>
    </source>
</evidence>
<dbReference type="SMART" id="SM00382">
    <property type="entry name" value="AAA"/>
    <property type="match status" value="1"/>
</dbReference>
<feature type="compositionally biased region" description="Low complexity" evidence="1">
    <location>
        <begin position="295"/>
        <end position="307"/>
    </location>
</feature>
<sequence length="1185" mass="131012">MRFTRLRRNNSWRGDSDADGSTPGCRKVPQSSKKISKVKQILEKAKAIQHSLVKAENPQRRSARQKSRVTASQDFSKNEEKTTNLRSLNDVLGKKVKTKIITAGSKRETKKKVEKGSAVTENGSEASDNSQDGEQERARRAFLMSGLPESLRRQMARTSAAMEAYAVSGSSFQTIAHVQQRDGGTMWSLSSPSHCLLTDLPPPSGRTPNISCLALSLGDFTAVNSESAIERRAAPVHTRPLLSDVIRCRLLAEIRSQNPQFPVRRFYTQFLKKQSDSQSESSQSTEKCIKAVDKTTQQQTGNETTQQEAGNRTKRKRKDSPFTKSKRRKPAASIGGEASQCDSTAGSRLPSACQGPPSAHRRVSEEPDVIVIEEQSRPCLAEDPSSEDILWTEKYQPHSSTEVIGNSAAVRSLHSWLKEWKVRAEKEEKRSRAQKTGMDKDESWSTGDFHDSEDSDEESLCNTLLITGPPGVGKTAAVYACAQELGFKVFEVNASCQRSGRQILAQLKEATQSHQVDQQGVHAHKPCFFSSSSTVKSPRKLNSPKTVVSSPRKSPRGPGHKSGLAPKNGLAPKSLNFFFKAASKQNPEVKKTIKELVRGGGNEVLCSAPQSDDDDGKASRAERGSRAEESQRRTATSLILFEEVDVIFDDDTGFLSAIKTFMSTTKRPVILTTNDPMFRMMFDGAFEDLSFHAPSVVNVASFLQVLCLAENLRTESKDMMTFLTAIGCDVRASMLHLQFWARSGGTTDRLPAGNQMMEMSDTFCTAPEGSAADEPLRQAGCAENLLGVDNIIAPTDRLISFVKSWIRQQSLLFPFRSGSWIQYIGTGSCGCWQSFTPGTFTSHPVTWSSFCRYLCTWRNRPPPLKNPLPAADHITEEADIQLSATMRRRRKLVLLNDSDLFESDSLDEALASLTAEPEPRPAEPCTHTEVRPVRRVLSSREQPASLLVCQCLDSMAEFADHMSFLDCSTCGTADPAHTCRPTWTGSRLKHGLCDGLRSDSRDWWSSQSGGDIRALVEALSFQKCSSKLHKSVAASLELCKRSGEDPSEELTLHVTQARHQVYFGQPASSTGIVESRLSVARDVMSHRAFIGLGNRAVNVTEYLPALRNICRLQKAKEEGKSKRRPLLMHPMILFALAAAAWHWLLQPEQRSPASGTDSGRFLHYLEGIHLELPKATLRILAEDFP</sequence>
<feature type="compositionally biased region" description="Basic and acidic residues" evidence="1">
    <location>
        <begin position="424"/>
        <end position="452"/>
    </location>
</feature>
<dbReference type="Pfam" id="PF00004">
    <property type="entry name" value="AAA"/>
    <property type="match status" value="1"/>
</dbReference>
<proteinExistence type="predicted"/>
<dbReference type="InterPro" id="IPR003593">
    <property type="entry name" value="AAA+_ATPase"/>
</dbReference>
<gene>
    <name evidence="3" type="ORF">RIMI_LOCUS19858437</name>
</gene>
<name>A0ABN9MH25_9NEOB</name>
<feature type="compositionally biased region" description="Polar residues" evidence="1">
    <location>
        <begin position="543"/>
        <end position="552"/>
    </location>
</feature>
<dbReference type="InterPro" id="IPR027417">
    <property type="entry name" value="P-loop_NTPase"/>
</dbReference>
<feature type="compositionally biased region" description="Basic residues" evidence="1">
    <location>
        <begin position="1"/>
        <end position="10"/>
    </location>
</feature>
<feature type="compositionally biased region" description="Basic residues" evidence="1">
    <location>
        <begin position="312"/>
        <end position="330"/>
    </location>
</feature>
<protein>
    <recommendedName>
        <fullName evidence="2">AAA+ ATPase domain-containing protein</fullName>
    </recommendedName>
</protein>
<feature type="region of interest" description="Disordered" evidence="1">
    <location>
        <begin position="293"/>
        <end position="369"/>
    </location>
</feature>
<dbReference type="PANTHER" id="PTHR23389">
    <property type="entry name" value="CHROMOSOME TRANSMISSION FIDELITY FACTOR 18"/>
    <property type="match status" value="1"/>
</dbReference>
<feature type="region of interest" description="Disordered" evidence="1">
    <location>
        <begin position="1"/>
        <end position="37"/>
    </location>
</feature>
<feature type="domain" description="AAA+ ATPase" evidence="2">
    <location>
        <begin position="460"/>
        <end position="692"/>
    </location>
</feature>
<reference evidence="3" key="1">
    <citation type="submission" date="2023-07" db="EMBL/GenBank/DDBJ databases">
        <authorList>
            <person name="Stuckert A."/>
        </authorList>
    </citation>
    <scope>NUCLEOTIDE SEQUENCE</scope>
</reference>
<dbReference type="InterPro" id="IPR003959">
    <property type="entry name" value="ATPase_AAA_core"/>
</dbReference>
<feature type="region of interest" description="Disordered" evidence="1">
    <location>
        <begin position="105"/>
        <end position="136"/>
    </location>
</feature>
<dbReference type="Gene3D" id="3.40.50.300">
    <property type="entry name" value="P-loop containing nucleotide triphosphate hydrolases"/>
    <property type="match status" value="2"/>
</dbReference>
<evidence type="ECO:0000256" key="1">
    <source>
        <dbReference type="SAM" id="MobiDB-lite"/>
    </source>
</evidence>
<dbReference type="CDD" id="cd00009">
    <property type="entry name" value="AAA"/>
    <property type="match status" value="1"/>
</dbReference>
<accession>A0ABN9MH25</accession>
<dbReference type="Proteomes" id="UP001176940">
    <property type="component" value="Unassembled WGS sequence"/>
</dbReference>
<feature type="region of interest" description="Disordered" evidence="1">
    <location>
        <begin position="530"/>
        <end position="569"/>
    </location>
</feature>
<organism evidence="3 4">
    <name type="scientific">Ranitomeya imitator</name>
    <name type="common">mimic poison frog</name>
    <dbReference type="NCBI Taxonomy" id="111125"/>
    <lineage>
        <taxon>Eukaryota</taxon>
        <taxon>Metazoa</taxon>
        <taxon>Chordata</taxon>
        <taxon>Craniata</taxon>
        <taxon>Vertebrata</taxon>
        <taxon>Euteleostomi</taxon>
        <taxon>Amphibia</taxon>
        <taxon>Batrachia</taxon>
        <taxon>Anura</taxon>
        <taxon>Neobatrachia</taxon>
        <taxon>Hyloidea</taxon>
        <taxon>Dendrobatidae</taxon>
        <taxon>Dendrobatinae</taxon>
        <taxon>Ranitomeya</taxon>
    </lineage>
</organism>
<evidence type="ECO:0000313" key="4">
    <source>
        <dbReference type="Proteomes" id="UP001176940"/>
    </source>
</evidence>
<dbReference type="PANTHER" id="PTHR23389:SF21">
    <property type="entry name" value="ATPASE FAMILY AAA DOMAIN-CONTAINING PROTEIN 5"/>
    <property type="match status" value="1"/>
</dbReference>
<keyword evidence="4" id="KW-1185">Reference proteome</keyword>
<feature type="compositionally biased region" description="Polar residues" evidence="1">
    <location>
        <begin position="119"/>
        <end position="132"/>
    </location>
</feature>
<feature type="region of interest" description="Disordered" evidence="1">
    <location>
        <begin position="424"/>
        <end position="455"/>
    </location>
</feature>